<dbReference type="GO" id="GO:0006798">
    <property type="term" value="P:polyphosphate catabolic process"/>
    <property type="evidence" value="ECO:0007669"/>
    <property type="project" value="TreeGrafter"/>
</dbReference>
<reference evidence="5" key="1">
    <citation type="submission" date="2020-05" db="EMBL/GenBank/DDBJ databases">
        <title>Phylogenomic resolution of chytrid fungi.</title>
        <authorList>
            <person name="Stajich J.E."/>
            <person name="Amses K."/>
            <person name="Simmons R."/>
            <person name="Seto K."/>
            <person name="Myers J."/>
            <person name="Bonds A."/>
            <person name="Quandt C.A."/>
            <person name="Barry K."/>
            <person name="Liu P."/>
            <person name="Grigoriev I."/>
            <person name="Longcore J.E."/>
            <person name="James T.Y."/>
        </authorList>
    </citation>
    <scope>NUCLEOTIDE SEQUENCE</scope>
    <source>
        <strain evidence="5">PLAUS21</strain>
    </source>
</reference>
<dbReference type="GO" id="GO:0005615">
    <property type="term" value="C:extracellular space"/>
    <property type="evidence" value="ECO:0007669"/>
    <property type="project" value="TreeGrafter"/>
</dbReference>
<dbReference type="GO" id="GO:0000298">
    <property type="term" value="F:endopolyphosphatase activity"/>
    <property type="evidence" value="ECO:0007669"/>
    <property type="project" value="TreeGrafter"/>
</dbReference>
<dbReference type="PANTHER" id="PTHR10340">
    <property type="entry name" value="SPHINGOMYELIN PHOSPHODIESTERASE"/>
    <property type="match status" value="1"/>
</dbReference>
<dbReference type="GO" id="GO:0004309">
    <property type="term" value="F:exopolyphosphatase activity"/>
    <property type="evidence" value="ECO:0007669"/>
    <property type="project" value="TreeGrafter"/>
</dbReference>
<dbReference type="GO" id="GO:0008081">
    <property type="term" value="F:phosphoric diester hydrolase activity"/>
    <property type="evidence" value="ECO:0007669"/>
    <property type="project" value="TreeGrafter"/>
</dbReference>
<dbReference type="EMBL" id="JADGKB010000009">
    <property type="protein sequence ID" value="KAJ3260795.1"/>
    <property type="molecule type" value="Genomic_DNA"/>
</dbReference>
<keyword evidence="2" id="KW-0325">Glycoprotein</keyword>
<keyword evidence="3" id="KW-0732">Signal</keyword>
<feature type="signal peptide" evidence="3">
    <location>
        <begin position="1"/>
        <end position="17"/>
    </location>
</feature>
<dbReference type="GO" id="GO:0000324">
    <property type="term" value="C:fungal-type vacuole"/>
    <property type="evidence" value="ECO:0007669"/>
    <property type="project" value="TreeGrafter"/>
</dbReference>
<dbReference type="InterPro" id="IPR029052">
    <property type="entry name" value="Metallo-depent_PP-like"/>
</dbReference>
<evidence type="ECO:0000256" key="1">
    <source>
        <dbReference type="ARBA" id="ARBA00022801"/>
    </source>
</evidence>
<accession>A0AAD5YAD8</accession>
<dbReference type="AlphaFoldDB" id="A0AAD5YAD8"/>
<keyword evidence="6" id="KW-1185">Reference proteome</keyword>
<comment type="caution">
    <text evidence="5">The sequence shown here is derived from an EMBL/GenBank/DDBJ whole genome shotgun (WGS) entry which is preliminary data.</text>
</comment>
<dbReference type="CDD" id="cd00842">
    <property type="entry name" value="MPP_ASMase"/>
    <property type="match status" value="1"/>
</dbReference>
<name>A0AAD5YAD8_9FUNG</name>
<evidence type="ECO:0000259" key="4">
    <source>
        <dbReference type="Pfam" id="PF00149"/>
    </source>
</evidence>
<evidence type="ECO:0000256" key="2">
    <source>
        <dbReference type="ARBA" id="ARBA00023180"/>
    </source>
</evidence>
<sequence length="455" mass="52188">MFHIAIYILVSAAFANTQFPLLDKKSPGRFLHITDLHIDPHYKEGASFDSQCHAISHTGKDNRAGKYGSPESGCDSPIALIDKTFEFVSKNLYDIDFVFWTGDNARHDGDSNLPRTLKETKEQNILAVSYFKKSFKSNVVIIPSIGNNDVHPHNLLDYKHNTAAIFPFFADIWSDYIPISQKRNFLQHGSFVKDLSHSLQAVSLNTLYFSSANKLVEHCGIESSPGRVILEWLETEVLKPAKGAKKKVFISGHIPPNAKNYQGDCLDRFITLSLKYKEVIIGQFYGHMNIDHFYFPVEKTHPLNVEPNDLMHIMAPKWINKYFKSLLKHYKSIQKEPSLPAPIFVTSSVCPAFNPGLRVYTYEKDSGHLLDYDHYYADLSENSNLKSTFYKLEYRAKSEYKLISKQITHAWKDLADRLSQLWKKKKTKALIKSFYRNFVIGVKKLFKPFNDSIGQ</sequence>
<dbReference type="SUPFAM" id="SSF56300">
    <property type="entry name" value="Metallo-dependent phosphatases"/>
    <property type="match status" value="1"/>
</dbReference>
<gene>
    <name evidence="5" type="primary">PPN1_2</name>
    <name evidence="5" type="ORF">HK103_007358</name>
</gene>
<dbReference type="InterPro" id="IPR004843">
    <property type="entry name" value="Calcineurin-like_PHP"/>
</dbReference>
<keyword evidence="1" id="KW-0378">Hydrolase</keyword>
<dbReference type="Proteomes" id="UP001210925">
    <property type="component" value="Unassembled WGS sequence"/>
</dbReference>
<organism evidence="5 6">
    <name type="scientific">Boothiomyces macroporosus</name>
    <dbReference type="NCBI Taxonomy" id="261099"/>
    <lineage>
        <taxon>Eukaryota</taxon>
        <taxon>Fungi</taxon>
        <taxon>Fungi incertae sedis</taxon>
        <taxon>Chytridiomycota</taxon>
        <taxon>Chytridiomycota incertae sedis</taxon>
        <taxon>Chytridiomycetes</taxon>
        <taxon>Rhizophydiales</taxon>
        <taxon>Terramycetaceae</taxon>
        <taxon>Boothiomyces</taxon>
    </lineage>
</organism>
<dbReference type="PANTHER" id="PTHR10340:SF55">
    <property type="entry name" value="ENDOPOLYPHOSPHATASE"/>
    <property type="match status" value="1"/>
</dbReference>
<feature type="domain" description="Calcineurin-like phosphoesterase" evidence="4">
    <location>
        <begin position="29"/>
        <end position="288"/>
    </location>
</feature>
<evidence type="ECO:0000313" key="5">
    <source>
        <dbReference type="EMBL" id="KAJ3260795.1"/>
    </source>
</evidence>
<protein>
    <submittedName>
        <fullName evidence="5">Endopolyphosphatase</fullName>
    </submittedName>
</protein>
<dbReference type="InterPro" id="IPR041805">
    <property type="entry name" value="ASMase/PPN1_MPP"/>
</dbReference>
<proteinExistence type="predicted"/>
<evidence type="ECO:0000313" key="6">
    <source>
        <dbReference type="Proteomes" id="UP001210925"/>
    </source>
</evidence>
<feature type="chain" id="PRO_5042160634" evidence="3">
    <location>
        <begin position="18"/>
        <end position="455"/>
    </location>
</feature>
<dbReference type="Pfam" id="PF00149">
    <property type="entry name" value="Metallophos"/>
    <property type="match status" value="1"/>
</dbReference>
<evidence type="ECO:0000256" key="3">
    <source>
        <dbReference type="SAM" id="SignalP"/>
    </source>
</evidence>